<dbReference type="EMBL" id="JAXCLW010000008">
    <property type="protein sequence ID" value="MDY0885156.1"/>
    <property type="molecule type" value="Genomic_DNA"/>
</dbReference>
<keyword evidence="3" id="KW-1185">Reference proteome</keyword>
<dbReference type="Proteomes" id="UP001279642">
    <property type="component" value="Unassembled WGS sequence"/>
</dbReference>
<accession>A0ABU5EIL2</accession>
<organism evidence="2 3">
    <name type="scientific">Dongia soli</name>
    <dbReference type="NCBI Taxonomy" id="600628"/>
    <lineage>
        <taxon>Bacteria</taxon>
        <taxon>Pseudomonadati</taxon>
        <taxon>Pseudomonadota</taxon>
        <taxon>Alphaproteobacteria</taxon>
        <taxon>Rhodospirillales</taxon>
        <taxon>Dongiaceae</taxon>
        <taxon>Dongia</taxon>
    </lineage>
</organism>
<evidence type="ECO:0008006" key="4">
    <source>
        <dbReference type="Google" id="ProtNLM"/>
    </source>
</evidence>
<evidence type="ECO:0000256" key="1">
    <source>
        <dbReference type="SAM" id="SignalP"/>
    </source>
</evidence>
<protein>
    <recommendedName>
        <fullName evidence="4">Rap1a immunity protein domain-containing protein</fullName>
    </recommendedName>
</protein>
<sequence>MWKDVMKFRIIFCAILVTVQIASLPAEAAFQDLRTALRALMAADTTNPYPADVKSRLLDCGARAFVNGIPAGDQAQMLSVFNGGALTPQADAAFVRWFGYSPASPKRTTNATVLNRIQQSARQFCPDLFQQYPEFFNP</sequence>
<feature type="signal peptide" evidence="1">
    <location>
        <begin position="1"/>
        <end position="28"/>
    </location>
</feature>
<reference evidence="2 3" key="1">
    <citation type="journal article" date="2016" name="Antonie Van Leeuwenhoek">
        <title>Dongia soli sp. nov., isolated from soil from Dokdo, Korea.</title>
        <authorList>
            <person name="Kim D.U."/>
            <person name="Lee H."/>
            <person name="Kim H."/>
            <person name="Kim S.G."/>
            <person name="Ka J.O."/>
        </authorList>
    </citation>
    <scope>NUCLEOTIDE SEQUENCE [LARGE SCALE GENOMIC DNA]</scope>
    <source>
        <strain evidence="2 3">D78</strain>
    </source>
</reference>
<comment type="caution">
    <text evidence="2">The sequence shown here is derived from an EMBL/GenBank/DDBJ whole genome shotgun (WGS) entry which is preliminary data.</text>
</comment>
<feature type="chain" id="PRO_5046315698" description="Rap1a immunity protein domain-containing protein" evidence="1">
    <location>
        <begin position="29"/>
        <end position="138"/>
    </location>
</feature>
<evidence type="ECO:0000313" key="2">
    <source>
        <dbReference type="EMBL" id="MDY0885156.1"/>
    </source>
</evidence>
<evidence type="ECO:0000313" key="3">
    <source>
        <dbReference type="Proteomes" id="UP001279642"/>
    </source>
</evidence>
<proteinExistence type="predicted"/>
<keyword evidence="1" id="KW-0732">Signal</keyword>
<name>A0ABU5EIL2_9PROT</name>
<gene>
    <name evidence="2" type="ORF">SMD27_20110</name>
</gene>
<dbReference type="RefSeq" id="WP_320510230.1">
    <property type="nucleotide sequence ID" value="NZ_JAXCLW010000008.1"/>
</dbReference>